<comment type="caution">
    <text evidence="1">The sequence shown here is derived from an EMBL/GenBank/DDBJ whole genome shotgun (WGS) entry which is preliminary data.</text>
</comment>
<dbReference type="GO" id="GO:0006629">
    <property type="term" value="P:lipid metabolic process"/>
    <property type="evidence" value="ECO:0007669"/>
    <property type="project" value="InterPro"/>
</dbReference>
<dbReference type="EMBL" id="JAGMVJ010000006">
    <property type="protein sequence ID" value="KAH7089785.1"/>
    <property type="molecule type" value="Genomic_DNA"/>
</dbReference>
<evidence type="ECO:0000313" key="1">
    <source>
        <dbReference type="EMBL" id="KAH7089785.1"/>
    </source>
</evidence>
<accession>A0A8K0R962</accession>
<dbReference type="SUPFAM" id="SSF51695">
    <property type="entry name" value="PLC-like phosphodiesterases"/>
    <property type="match status" value="1"/>
</dbReference>
<organism evidence="1 2">
    <name type="scientific">Paraphoma chrysanthemicola</name>
    <dbReference type="NCBI Taxonomy" id="798071"/>
    <lineage>
        <taxon>Eukaryota</taxon>
        <taxon>Fungi</taxon>
        <taxon>Dikarya</taxon>
        <taxon>Ascomycota</taxon>
        <taxon>Pezizomycotina</taxon>
        <taxon>Dothideomycetes</taxon>
        <taxon>Pleosporomycetidae</taxon>
        <taxon>Pleosporales</taxon>
        <taxon>Pleosporineae</taxon>
        <taxon>Phaeosphaeriaceae</taxon>
        <taxon>Paraphoma</taxon>
    </lineage>
</organism>
<dbReference type="AlphaFoldDB" id="A0A8K0R962"/>
<dbReference type="InterPro" id="IPR017946">
    <property type="entry name" value="PLC-like_Pdiesterase_TIM-brl"/>
</dbReference>
<proteinExistence type="predicted"/>
<sequence length="456" mass="50025">MGLGSYFLMINASPWTLTKIQGSSRQYQMNTWKWPDTFVSGTATRVYIESEAGPFGQDDGAEINYHVGRGSGSNFQVAYHDHKDADPTITIDWQSFGTLNNPIGSTTQLQWGKNNNSPFFLSSRRTNTYPASSLVASNDPPTSWMNSIYSQISCLTLREIAIPGSHDAGISEFNEGAGGAIALNTVTQKLNIGDQLKYGSRYFDIRPVISGGKWKTGHYGYGAGSWHGGNGQDMRSIIDQVNAFTARNKELVILYLSHGLDTDHWGGEHDSGLTQAKWDELFGGLINPTSGIKNRLTGIGGIKDVTTLRLNQLITNSATVILVADDVTKGGSRVDTTRYADQGIFRSGQFPRFDSYSDENVQDKMIDNQLSKLKAQRTSPTSDMFVLSWTLTQGTNNLLESIVSNGEGANRALPELLWPAMSARTYPNVLYVDAYPANGDITALAMAINLWHTRTC</sequence>
<dbReference type="PANTHER" id="PTHR13593">
    <property type="match status" value="1"/>
</dbReference>
<dbReference type="OrthoDB" id="1046782at2759"/>
<reference evidence="1" key="1">
    <citation type="journal article" date="2021" name="Nat. Commun.">
        <title>Genetic determinants of endophytism in the Arabidopsis root mycobiome.</title>
        <authorList>
            <person name="Mesny F."/>
            <person name="Miyauchi S."/>
            <person name="Thiergart T."/>
            <person name="Pickel B."/>
            <person name="Atanasova L."/>
            <person name="Karlsson M."/>
            <person name="Huettel B."/>
            <person name="Barry K.W."/>
            <person name="Haridas S."/>
            <person name="Chen C."/>
            <person name="Bauer D."/>
            <person name="Andreopoulos W."/>
            <person name="Pangilinan J."/>
            <person name="LaButti K."/>
            <person name="Riley R."/>
            <person name="Lipzen A."/>
            <person name="Clum A."/>
            <person name="Drula E."/>
            <person name="Henrissat B."/>
            <person name="Kohler A."/>
            <person name="Grigoriev I.V."/>
            <person name="Martin F.M."/>
            <person name="Hacquard S."/>
        </authorList>
    </citation>
    <scope>NUCLEOTIDE SEQUENCE</scope>
    <source>
        <strain evidence="1">MPI-SDFR-AT-0120</strain>
    </source>
</reference>
<protein>
    <submittedName>
        <fullName evidence="1">PLC-like phosphodiesterase</fullName>
    </submittedName>
</protein>
<dbReference type="Gene3D" id="3.20.20.190">
    <property type="entry name" value="Phosphatidylinositol (PI) phosphodiesterase"/>
    <property type="match status" value="1"/>
</dbReference>
<keyword evidence="2" id="KW-1185">Reference proteome</keyword>
<name>A0A8K0R962_9PLEO</name>
<gene>
    <name evidence="1" type="ORF">FB567DRAFT_627080</name>
</gene>
<dbReference type="PANTHER" id="PTHR13593:SF143">
    <property type="entry name" value="PHOSPHATIDYLINOSITOL-SPECIFIC PHOSPHOLIPASE C X DOMAIN-CONTAINING PROTEIN"/>
    <property type="match status" value="1"/>
</dbReference>
<dbReference type="Proteomes" id="UP000813461">
    <property type="component" value="Unassembled WGS sequence"/>
</dbReference>
<dbReference type="GO" id="GO:0008081">
    <property type="term" value="F:phosphoric diester hydrolase activity"/>
    <property type="evidence" value="ECO:0007669"/>
    <property type="project" value="InterPro"/>
</dbReference>
<evidence type="ECO:0000313" key="2">
    <source>
        <dbReference type="Proteomes" id="UP000813461"/>
    </source>
</evidence>
<dbReference type="InterPro" id="IPR051057">
    <property type="entry name" value="PI-PLC_domain"/>
</dbReference>